<keyword evidence="11" id="KW-1185">Reference proteome</keyword>
<evidence type="ECO:0000259" key="9">
    <source>
        <dbReference type="Pfam" id="PF20241"/>
    </source>
</evidence>
<dbReference type="PANTHER" id="PTHR33453:SF9">
    <property type="entry name" value="ALBUMIN B-32"/>
    <property type="match status" value="1"/>
</dbReference>
<dbReference type="InterPro" id="IPR001574">
    <property type="entry name" value="Ribosome_inactivat_prot"/>
</dbReference>
<keyword evidence="4" id="KW-0800">Toxin</keyword>
<evidence type="ECO:0000256" key="7">
    <source>
        <dbReference type="ARBA" id="ARBA00023193"/>
    </source>
</evidence>
<keyword evidence="7" id="KW-0652">Protein synthesis inhibitor</keyword>
<reference evidence="10 11" key="1">
    <citation type="journal article" date="2020" name="ISME J.">
        <title>Uncovering the hidden diversity of litter-decomposition mechanisms in mushroom-forming fungi.</title>
        <authorList>
            <person name="Floudas D."/>
            <person name="Bentzer J."/>
            <person name="Ahren D."/>
            <person name="Johansson T."/>
            <person name="Persson P."/>
            <person name="Tunlid A."/>
        </authorList>
    </citation>
    <scope>NUCLEOTIDE SEQUENCE [LARGE SCALE GENOMIC DNA]</scope>
    <source>
        <strain evidence="10 11">CBS 406.79</strain>
    </source>
</reference>
<feature type="domain" description="DUF6598" evidence="9">
    <location>
        <begin position="300"/>
        <end position="540"/>
    </location>
</feature>
<dbReference type="InterPro" id="IPR017988">
    <property type="entry name" value="Ribosome_inactivat_prot_CS"/>
</dbReference>
<dbReference type="OrthoDB" id="4927890at2759"/>
<evidence type="ECO:0000256" key="1">
    <source>
        <dbReference type="ARBA" id="ARBA00000237"/>
    </source>
</evidence>
<evidence type="ECO:0000256" key="4">
    <source>
        <dbReference type="ARBA" id="ARBA00022656"/>
    </source>
</evidence>
<dbReference type="InterPro" id="IPR017989">
    <property type="entry name" value="Ribosome_inactivat_1/2"/>
</dbReference>
<dbReference type="Proteomes" id="UP000518752">
    <property type="component" value="Unassembled WGS sequence"/>
</dbReference>
<dbReference type="PROSITE" id="PS00275">
    <property type="entry name" value="SHIGA_RICIN"/>
    <property type="match status" value="1"/>
</dbReference>
<evidence type="ECO:0000256" key="8">
    <source>
        <dbReference type="ARBA" id="ARBA00030788"/>
    </source>
</evidence>
<name>A0A8H5MAZ3_9AGAR</name>
<dbReference type="AlphaFoldDB" id="A0A8H5MAZ3"/>
<dbReference type="InterPro" id="IPR036041">
    <property type="entry name" value="Ribosome-inact_prot_sf"/>
</dbReference>
<dbReference type="Gene3D" id="3.40.420.10">
    <property type="entry name" value="Ricin (A subunit), domain 1"/>
    <property type="match status" value="1"/>
</dbReference>
<dbReference type="EMBL" id="JAACJN010000033">
    <property type="protein sequence ID" value="KAF5387368.1"/>
    <property type="molecule type" value="Genomic_DNA"/>
</dbReference>
<dbReference type="PANTHER" id="PTHR33453">
    <property type="match status" value="1"/>
</dbReference>
<accession>A0A8H5MAZ3</accession>
<comment type="caution">
    <text evidence="10">The sequence shown here is derived from an EMBL/GenBank/DDBJ whole genome shotgun (WGS) entry which is preliminary data.</text>
</comment>
<dbReference type="Pfam" id="PF20241">
    <property type="entry name" value="DUF6598"/>
    <property type="match status" value="1"/>
</dbReference>
<dbReference type="InterPro" id="IPR046533">
    <property type="entry name" value="DUF6598"/>
</dbReference>
<proteinExistence type="inferred from homology"/>
<comment type="catalytic activity">
    <reaction evidence="1">
        <text>Endohydrolysis of the N-glycosidic bond at one specific adenosine on the 28S rRNA.</text>
        <dbReference type="EC" id="3.2.2.22"/>
    </reaction>
</comment>
<dbReference type="GO" id="GO:0030598">
    <property type="term" value="F:rRNA N-glycosylase activity"/>
    <property type="evidence" value="ECO:0007669"/>
    <property type="project" value="UniProtKB-EC"/>
</dbReference>
<dbReference type="Pfam" id="PF00161">
    <property type="entry name" value="RIP"/>
    <property type="match status" value="1"/>
</dbReference>
<dbReference type="GO" id="GO:0090729">
    <property type="term" value="F:toxin activity"/>
    <property type="evidence" value="ECO:0007669"/>
    <property type="project" value="UniProtKB-KW"/>
</dbReference>
<evidence type="ECO:0000256" key="5">
    <source>
        <dbReference type="ARBA" id="ARBA00022801"/>
    </source>
</evidence>
<dbReference type="GO" id="GO:0006952">
    <property type="term" value="P:defense response"/>
    <property type="evidence" value="ECO:0007669"/>
    <property type="project" value="UniProtKB-KW"/>
</dbReference>
<sequence length="543" mass="59314">MYSVQGLTQSETDCLGDIRADHLKFTTYLNMNDGGEDGYTTFIEDLRSPERLAVGDTIENVPALAADGGANLGFFDVYLSTGDYTVQVRFRTDNLYLIGYRPANVGQESDVWYELRHGRQGTEPFLIVDPHNSVEYLPFGEGYDALTQTSGTRLENVPVGYNAMTAAITTLAQNADDPTGQNRAKAIFTLIVAISEATRFRAVSDLVARSWWDPSSPGLDNAYLIRNWSRLSNVVQSTRYDGYMFDFNGGGISSFAQAILALGIMHYTNPANNANALELSQPTPSNTSMASSFTLVQSWLEIVSVTVDNIDGQDRNLYGTISVTDSAGTEIIWSCDKASYIQVSPDEAITMQGPSRGLYAADELSINVNIRELSTGNAFANGAIEFRPLDYYTQHDIFKHEQVPGDFGSVTVNYRAITNGLYARITVILISADGQGSIKTYGYISTMTNHGLEETEIFWPSSGQNIFPPVVAIGNSIPLSKSVVSVSAEGSLQVNASLFDRSGAGASDAIVWDSANFQPLYNQSEKKRLTGPRGEIEVQVTWI</sequence>
<evidence type="ECO:0000313" key="10">
    <source>
        <dbReference type="EMBL" id="KAF5387368.1"/>
    </source>
</evidence>
<keyword evidence="5" id="KW-0378">Hydrolase</keyword>
<keyword evidence="6" id="KW-0611">Plant defense</keyword>
<gene>
    <name evidence="10" type="ORF">D9757_005765</name>
</gene>
<comment type="similarity">
    <text evidence="2">Belongs to the ribosome-inactivating protein family. Type 1 RIP subfamily.</text>
</comment>
<dbReference type="GO" id="GO:0017148">
    <property type="term" value="P:negative regulation of translation"/>
    <property type="evidence" value="ECO:0007669"/>
    <property type="project" value="UniProtKB-KW"/>
</dbReference>
<dbReference type="PRINTS" id="PR00396">
    <property type="entry name" value="SHIGARICIN"/>
</dbReference>
<dbReference type="InterPro" id="IPR016138">
    <property type="entry name" value="Ribosome_inactivat_prot_sub1"/>
</dbReference>
<dbReference type="EC" id="3.2.2.22" evidence="3"/>
<dbReference type="SUPFAM" id="SSF56371">
    <property type="entry name" value="Ribosome inactivating proteins (RIP)"/>
    <property type="match status" value="1"/>
</dbReference>
<evidence type="ECO:0000256" key="2">
    <source>
        <dbReference type="ARBA" id="ARBA00008544"/>
    </source>
</evidence>
<organism evidence="10 11">
    <name type="scientific">Collybiopsis confluens</name>
    <dbReference type="NCBI Taxonomy" id="2823264"/>
    <lineage>
        <taxon>Eukaryota</taxon>
        <taxon>Fungi</taxon>
        <taxon>Dikarya</taxon>
        <taxon>Basidiomycota</taxon>
        <taxon>Agaricomycotina</taxon>
        <taxon>Agaricomycetes</taxon>
        <taxon>Agaricomycetidae</taxon>
        <taxon>Agaricales</taxon>
        <taxon>Marasmiineae</taxon>
        <taxon>Omphalotaceae</taxon>
        <taxon>Collybiopsis</taxon>
    </lineage>
</organism>
<protein>
    <recommendedName>
        <fullName evidence="3">rRNA N-glycosylase</fullName>
        <ecNumber evidence="3">3.2.2.22</ecNumber>
    </recommendedName>
    <alternativeName>
        <fullName evidence="8">rRNA N-glycosidase</fullName>
    </alternativeName>
</protein>
<evidence type="ECO:0000256" key="6">
    <source>
        <dbReference type="ARBA" id="ARBA00022821"/>
    </source>
</evidence>
<evidence type="ECO:0000256" key="3">
    <source>
        <dbReference type="ARBA" id="ARBA00012001"/>
    </source>
</evidence>
<evidence type="ECO:0000313" key="11">
    <source>
        <dbReference type="Proteomes" id="UP000518752"/>
    </source>
</evidence>